<reference evidence="9 10" key="1">
    <citation type="submission" date="2021-08" db="EMBL/GenBank/DDBJ databases">
        <title>complete genome sequencing of Deefgea sp. D25.</title>
        <authorList>
            <person name="Bae J.-W."/>
            <person name="Gim D.-H."/>
        </authorList>
    </citation>
    <scope>NUCLEOTIDE SEQUENCE [LARGE SCALE GENOMIC DNA]</scope>
    <source>
        <strain evidence="9 10">D25</strain>
    </source>
</reference>
<dbReference type="EC" id="2.7.13.3" evidence="2"/>
<dbReference type="EMBL" id="CP081150">
    <property type="protein sequence ID" value="QZA78286.1"/>
    <property type="molecule type" value="Genomic_DNA"/>
</dbReference>
<feature type="domain" description="Histidine kinase" evidence="7">
    <location>
        <begin position="391"/>
        <end position="607"/>
    </location>
</feature>
<evidence type="ECO:0000256" key="1">
    <source>
        <dbReference type="ARBA" id="ARBA00000085"/>
    </source>
</evidence>
<evidence type="ECO:0000256" key="3">
    <source>
        <dbReference type="ARBA" id="ARBA00022553"/>
    </source>
</evidence>
<dbReference type="PROSITE" id="PS50109">
    <property type="entry name" value="HIS_KIN"/>
    <property type="match status" value="1"/>
</dbReference>
<evidence type="ECO:0000256" key="5">
    <source>
        <dbReference type="PROSITE-ProRule" id="PRU00169"/>
    </source>
</evidence>
<dbReference type="CDD" id="cd00082">
    <property type="entry name" value="HisKA"/>
    <property type="match status" value="1"/>
</dbReference>
<dbReference type="PANTHER" id="PTHR45339:SF1">
    <property type="entry name" value="HYBRID SIGNAL TRANSDUCTION HISTIDINE KINASE J"/>
    <property type="match status" value="1"/>
</dbReference>
<dbReference type="InterPro" id="IPR004358">
    <property type="entry name" value="Sig_transdc_His_kin-like_C"/>
</dbReference>
<gene>
    <name evidence="9" type="ORF">K4H28_02390</name>
</gene>
<evidence type="ECO:0000313" key="10">
    <source>
        <dbReference type="Proteomes" id="UP000825679"/>
    </source>
</evidence>
<proteinExistence type="predicted"/>
<dbReference type="Pfam" id="PF00512">
    <property type="entry name" value="HisKA"/>
    <property type="match status" value="1"/>
</dbReference>
<dbReference type="Gene3D" id="3.30.450.40">
    <property type="match status" value="1"/>
</dbReference>
<dbReference type="SUPFAM" id="SSF55874">
    <property type="entry name" value="ATPase domain of HSP90 chaperone/DNA topoisomerase II/histidine kinase"/>
    <property type="match status" value="1"/>
</dbReference>
<feature type="coiled-coil region" evidence="6">
    <location>
        <begin position="343"/>
        <end position="370"/>
    </location>
</feature>
<dbReference type="PANTHER" id="PTHR45339">
    <property type="entry name" value="HYBRID SIGNAL TRANSDUCTION HISTIDINE KINASE J"/>
    <property type="match status" value="1"/>
</dbReference>
<dbReference type="Gene3D" id="1.10.287.130">
    <property type="match status" value="1"/>
</dbReference>
<evidence type="ECO:0000259" key="7">
    <source>
        <dbReference type="PROSITE" id="PS50109"/>
    </source>
</evidence>
<feature type="coiled-coil region" evidence="6">
    <location>
        <begin position="176"/>
        <end position="203"/>
    </location>
</feature>
<keyword evidence="3 5" id="KW-0597">Phosphoprotein</keyword>
<feature type="modified residue" description="4-aspartylphosphate" evidence="5">
    <location>
        <position position="786"/>
    </location>
</feature>
<evidence type="ECO:0000259" key="8">
    <source>
        <dbReference type="PROSITE" id="PS50110"/>
    </source>
</evidence>
<dbReference type="InterPro" id="IPR036890">
    <property type="entry name" value="HATPase_C_sf"/>
</dbReference>
<dbReference type="SUPFAM" id="SSF55781">
    <property type="entry name" value="GAF domain-like"/>
    <property type="match status" value="1"/>
</dbReference>
<dbReference type="InterPro" id="IPR001789">
    <property type="entry name" value="Sig_transdc_resp-reg_receiver"/>
</dbReference>
<evidence type="ECO:0000256" key="2">
    <source>
        <dbReference type="ARBA" id="ARBA00012438"/>
    </source>
</evidence>
<dbReference type="RefSeq" id="WP_221006745.1">
    <property type="nucleotide sequence ID" value="NZ_CP081150.1"/>
</dbReference>
<name>A0ABX8Z6S6_9NEIS</name>
<dbReference type="Pfam" id="PF02518">
    <property type="entry name" value="HATPase_c"/>
    <property type="match status" value="1"/>
</dbReference>
<sequence length="862" mass="94911">MQLDSVLCLPALLEAETWDQFASTLVAAVRDSFAAKRAYLVLPSDSAASVSIYAEAVVGQRALAFAEPQHPSGFFGVPVEELAWQMREPAVSVRPVSYQMQEIWDVPDEDVVPLYRLILPLLDQDCTQAMLYVELSDVERLQAYLDTAAFRIECEALSGMLKERIGALLYGHDIERDEMTRRMQQSLQRAEEYRELLQKLHQVTLRLTQTTSLDALYHDVVQSAITDLGIDRLGLFTADLNTNEMCGTYGTDNNGDLTNEYWYRTTTPPHQIFRDALAKPGEVMVKEDAAIYYNKVVVGRGWNSLVALYADNTLLGWMAADNFLHRRSLMPYQREVMKLFAAIVSQLIRAKQVQEELRQANERLLQQSNSLAMARDAAEAASYAKSNFLATMSHEIRTPLNGILGFVQLLGNTALNVEQSEYVNNVRKSGDSLVLLVNDLLDFSKIEAGKLELIKAPFELANVIEEAASVMASKAVEARLDLVLELAADLPAWYIGDALRLKQVLINLISNAIKFTEVGGVRIVADCDAEQIRIAVEDTGIGLDSGSSVQLFQRFYQADTGATRRYSGTGLGLAISKSLLELMQGDIQVRSVLGKGSKFVVSLPRQHFTKPRVLVPAGFNQQGILWRGLQGGVASMVLPCLSAAGLQVFTQWPENRQQIDLIICEDTISKELASSHLPVLLLGWQQPEELSSANQFLCKVALSERQLLNTVAGLLGLGNDIAKPLANLSAGTLYRGKVLVAEDNLINQRVVAAFLSKIGCDVVLVTNGHAAIAAANAEAFDLVFMDWQMPEMDGLTATRILRSQAQTRSLPIIALTANAFEHSENECLAAGMDGFLAKPLDLIKLKGIVAQYLPEQSAVCVL</sequence>
<dbReference type="PRINTS" id="PR00344">
    <property type="entry name" value="BCTRLSENSOR"/>
</dbReference>
<dbReference type="SMART" id="SM00387">
    <property type="entry name" value="HATPase_c"/>
    <property type="match status" value="1"/>
</dbReference>
<keyword evidence="10" id="KW-1185">Reference proteome</keyword>
<feature type="domain" description="Response regulatory" evidence="8">
    <location>
        <begin position="737"/>
        <end position="853"/>
    </location>
</feature>
<dbReference type="InterPro" id="IPR011006">
    <property type="entry name" value="CheY-like_superfamily"/>
</dbReference>
<keyword evidence="4" id="KW-0902">Two-component regulatory system</keyword>
<evidence type="ECO:0000256" key="6">
    <source>
        <dbReference type="SAM" id="Coils"/>
    </source>
</evidence>
<dbReference type="Gene3D" id="3.30.565.10">
    <property type="entry name" value="Histidine kinase-like ATPase, C-terminal domain"/>
    <property type="match status" value="1"/>
</dbReference>
<dbReference type="CDD" id="cd16922">
    <property type="entry name" value="HATPase_EvgS-ArcB-TorS-like"/>
    <property type="match status" value="1"/>
</dbReference>
<evidence type="ECO:0000256" key="4">
    <source>
        <dbReference type="ARBA" id="ARBA00023012"/>
    </source>
</evidence>
<dbReference type="InterPro" id="IPR003661">
    <property type="entry name" value="HisK_dim/P_dom"/>
</dbReference>
<comment type="catalytic activity">
    <reaction evidence="1">
        <text>ATP + protein L-histidine = ADP + protein N-phospho-L-histidine.</text>
        <dbReference type="EC" id="2.7.13.3"/>
    </reaction>
</comment>
<keyword evidence="6" id="KW-0175">Coiled coil</keyword>
<dbReference type="Proteomes" id="UP000825679">
    <property type="component" value="Chromosome"/>
</dbReference>
<accession>A0ABX8Z6S6</accession>
<dbReference type="InterPro" id="IPR029016">
    <property type="entry name" value="GAF-like_dom_sf"/>
</dbReference>
<protein>
    <recommendedName>
        <fullName evidence="2">histidine kinase</fullName>
        <ecNumber evidence="2">2.7.13.3</ecNumber>
    </recommendedName>
</protein>
<evidence type="ECO:0000313" key="9">
    <source>
        <dbReference type="EMBL" id="QZA78286.1"/>
    </source>
</evidence>
<dbReference type="InterPro" id="IPR005467">
    <property type="entry name" value="His_kinase_dom"/>
</dbReference>
<dbReference type="PROSITE" id="PS50110">
    <property type="entry name" value="RESPONSE_REGULATORY"/>
    <property type="match status" value="1"/>
</dbReference>
<dbReference type="SUPFAM" id="SSF52172">
    <property type="entry name" value="CheY-like"/>
    <property type="match status" value="1"/>
</dbReference>
<dbReference type="SMART" id="SM00448">
    <property type="entry name" value="REC"/>
    <property type="match status" value="1"/>
</dbReference>
<dbReference type="InterPro" id="IPR036097">
    <property type="entry name" value="HisK_dim/P_sf"/>
</dbReference>
<organism evidence="9 10">
    <name type="scientific">Deefgea tanakiae</name>
    <dbReference type="NCBI Taxonomy" id="2865840"/>
    <lineage>
        <taxon>Bacteria</taxon>
        <taxon>Pseudomonadati</taxon>
        <taxon>Pseudomonadota</taxon>
        <taxon>Betaproteobacteria</taxon>
        <taxon>Neisseriales</taxon>
        <taxon>Chitinibacteraceae</taxon>
        <taxon>Deefgea</taxon>
    </lineage>
</organism>
<dbReference type="SUPFAM" id="SSF47384">
    <property type="entry name" value="Homodimeric domain of signal transducing histidine kinase"/>
    <property type="match status" value="1"/>
</dbReference>
<dbReference type="Gene3D" id="3.40.50.2300">
    <property type="match status" value="1"/>
</dbReference>
<dbReference type="InterPro" id="IPR003594">
    <property type="entry name" value="HATPase_dom"/>
</dbReference>
<dbReference type="Pfam" id="PF00072">
    <property type="entry name" value="Response_reg"/>
    <property type="match status" value="1"/>
</dbReference>
<dbReference type="SMART" id="SM00388">
    <property type="entry name" value="HisKA"/>
    <property type="match status" value="1"/>
</dbReference>
<dbReference type="CDD" id="cd17546">
    <property type="entry name" value="REC_hyHK_CKI1_RcsC-like"/>
    <property type="match status" value="1"/>
</dbReference>